<comment type="caution">
    <text evidence="2">The sequence shown here is derived from an EMBL/GenBank/DDBJ whole genome shotgun (WGS) entry which is preliminary data.</text>
</comment>
<evidence type="ECO:0000313" key="3">
    <source>
        <dbReference type="Proteomes" id="UP001138997"/>
    </source>
</evidence>
<accession>A0A9X1NFH3</accession>
<keyword evidence="3" id="KW-1185">Reference proteome</keyword>
<dbReference type="RefSeq" id="WP_231446217.1">
    <property type="nucleotide sequence ID" value="NZ_JAJOMB010000014.1"/>
</dbReference>
<evidence type="ECO:0000313" key="2">
    <source>
        <dbReference type="EMBL" id="MCD5314032.1"/>
    </source>
</evidence>
<dbReference type="EMBL" id="JAJOMB010000014">
    <property type="protein sequence ID" value="MCD5314032.1"/>
    <property type="molecule type" value="Genomic_DNA"/>
</dbReference>
<dbReference type="InterPro" id="IPR049975">
    <property type="entry name" value="SAV_915-like_dom"/>
</dbReference>
<evidence type="ECO:0000256" key="1">
    <source>
        <dbReference type="SAM" id="MobiDB-lite"/>
    </source>
</evidence>
<protein>
    <submittedName>
        <fullName evidence="2">SseB family protein</fullName>
    </submittedName>
</protein>
<organism evidence="2 3">
    <name type="scientific">Kineosporia babensis</name>
    <dbReference type="NCBI Taxonomy" id="499548"/>
    <lineage>
        <taxon>Bacteria</taxon>
        <taxon>Bacillati</taxon>
        <taxon>Actinomycetota</taxon>
        <taxon>Actinomycetes</taxon>
        <taxon>Kineosporiales</taxon>
        <taxon>Kineosporiaceae</taxon>
        <taxon>Kineosporia</taxon>
    </lineage>
</organism>
<dbReference type="AlphaFoldDB" id="A0A9X1NFH3"/>
<reference evidence="2" key="1">
    <citation type="submission" date="2021-11" db="EMBL/GenBank/DDBJ databases">
        <title>Streptomyces corallinus and Kineosporia corallina sp. nov., two new coral-derived marine actinobacteria.</title>
        <authorList>
            <person name="Buangrab K."/>
            <person name="Sutthacheep M."/>
            <person name="Yeemin T."/>
            <person name="Harunari E."/>
            <person name="Igarashi Y."/>
            <person name="Sripreechasak P."/>
            <person name="Kanchanasin P."/>
            <person name="Tanasupawat S."/>
            <person name="Phongsopitanun W."/>
        </authorList>
    </citation>
    <scope>NUCLEOTIDE SEQUENCE</scope>
    <source>
        <strain evidence="2">JCM 31032</strain>
    </source>
</reference>
<feature type="region of interest" description="Disordered" evidence="1">
    <location>
        <begin position="87"/>
        <end position="108"/>
    </location>
</feature>
<sequence>MPATTDPDPVGPLLVPVRLSPTGVSVVRLMQTAVGRRTAVAFTTPEQLASVLGPEQLAVRLSLSALRAMLTPLGLAEVVVDPQLTARPVADGSSAAAPDLIRSKVERP</sequence>
<gene>
    <name evidence="2" type="ORF">LR394_24290</name>
</gene>
<dbReference type="NCBIfam" id="NF042914">
    <property type="entry name" value="SAV915_dom"/>
    <property type="match status" value="1"/>
</dbReference>
<proteinExistence type="predicted"/>
<dbReference type="Proteomes" id="UP001138997">
    <property type="component" value="Unassembled WGS sequence"/>
</dbReference>
<name>A0A9X1NFH3_9ACTN</name>